<dbReference type="Pfam" id="PF11148">
    <property type="entry name" value="DUF2922"/>
    <property type="match status" value="1"/>
</dbReference>
<dbReference type="RefSeq" id="WP_054967942.1">
    <property type="nucleotide sequence ID" value="NZ_LJCO01000017.1"/>
</dbReference>
<keyword evidence="2" id="KW-1185">Reference proteome</keyword>
<dbReference type="Proteomes" id="UP000050482">
    <property type="component" value="Unassembled WGS sequence"/>
</dbReference>
<evidence type="ECO:0000313" key="1">
    <source>
        <dbReference type="EMBL" id="KPV44993.1"/>
    </source>
</evidence>
<comment type="caution">
    <text evidence="1">The sequence shown here is derived from an EMBL/GenBank/DDBJ whole genome shotgun (WGS) entry which is preliminary data.</text>
</comment>
<dbReference type="PATRIC" id="fig|471514.4.peg.2692"/>
<gene>
    <name evidence="1" type="ORF">AN477_04270</name>
</gene>
<dbReference type="InterPro" id="IPR021321">
    <property type="entry name" value="DUF2922"/>
</dbReference>
<reference evidence="1 2" key="1">
    <citation type="submission" date="2015-09" db="EMBL/GenBank/DDBJ databases">
        <title>Draft genome sequence of Alicyclobacillus ferrooxydans DSM 22381.</title>
        <authorList>
            <person name="Hemp J."/>
        </authorList>
    </citation>
    <scope>NUCLEOTIDE SEQUENCE [LARGE SCALE GENOMIC DNA]</scope>
    <source>
        <strain evidence="1 2">TC-34</strain>
    </source>
</reference>
<sequence>MATKMSLQMDFLTDQNKKVRITVQNPKQPVDSAAVNNTMDLIVSKGIFAFPQGVIVKKVGATEVQTDSNAVL</sequence>
<dbReference type="AlphaFoldDB" id="A0A0P9CGX4"/>
<accession>A0A0P9CGX4</accession>
<organism evidence="1 2">
    <name type="scientific">Alicyclobacillus ferrooxydans</name>
    <dbReference type="NCBI Taxonomy" id="471514"/>
    <lineage>
        <taxon>Bacteria</taxon>
        <taxon>Bacillati</taxon>
        <taxon>Bacillota</taxon>
        <taxon>Bacilli</taxon>
        <taxon>Bacillales</taxon>
        <taxon>Alicyclobacillaceae</taxon>
        <taxon>Alicyclobacillus</taxon>
    </lineage>
</organism>
<name>A0A0P9CGX4_9BACL</name>
<protein>
    <recommendedName>
        <fullName evidence="3">DUF2922 domain-containing protein</fullName>
    </recommendedName>
</protein>
<dbReference type="OrthoDB" id="2454247at2"/>
<evidence type="ECO:0000313" key="2">
    <source>
        <dbReference type="Proteomes" id="UP000050482"/>
    </source>
</evidence>
<dbReference type="EMBL" id="LJCO01000017">
    <property type="protein sequence ID" value="KPV44993.1"/>
    <property type="molecule type" value="Genomic_DNA"/>
</dbReference>
<evidence type="ECO:0008006" key="3">
    <source>
        <dbReference type="Google" id="ProtNLM"/>
    </source>
</evidence>
<proteinExistence type="predicted"/>